<gene>
    <name evidence="2" type="ORF">B0T14DRAFT_411608</name>
</gene>
<feature type="non-terminal residue" evidence="2">
    <location>
        <position position="1"/>
    </location>
</feature>
<evidence type="ECO:0000313" key="3">
    <source>
        <dbReference type="Proteomes" id="UP001175000"/>
    </source>
</evidence>
<accession>A0AA39U6R7</accession>
<dbReference type="PANTHER" id="PTHR24148:SF64">
    <property type="entry name" value="HETEROKARYON INCOMPATIBILITY DOMAIN-CONTAINING PROTEIN"/>
    <property type="match status" value="1"/>
</dbReference>
<evidence type="ECO:0000259" key="1">
    <source>
        <dbReference type="Pfam" id="PF06985"/>
    </source>
</evidence>
<feature type="domain" description="Heterokaryon incompatibility" evidence="1">
    <location>
        <begin position="16"/>
        <end position="160"/>
    </location>
</feature>
<evidence type="ECO:0000313" key="2">
    <source>
        <dbReference type="EMBL" id="KAK0612224.1"/>
    </source>
</evidence>
<protein>
    <submittedName>
        <fullName evidence="2">Heterokaryon incompatibility</fullName>
    </submittedName>
</protein>
<dbReference type="PANTHER" id="PTHR24148">
    <property type="entry name" value="ANKYRIN REPEAT DOMAIN-CONTAINING PROTEIN 39 HOMOLOG-RELATED"/>
    <property type="match status" value="1"/>
</dbReference>
<dbReference type="Pfam" id="PF06985">
    <property type="entry name" value="HET"/>
    <property type="match status" value="1"/>
</dbReference>
<dbReference type="EMBL" id="JAULSU010000007">
    <property type="protein sequence ID" value="KAK0612224.1"/>
    <property type="molecule type" value="Genomic_DNA"/>
</dbReference>
<feature type="non-terminal residue" evidence="2">
    <location>
        <position position="161"/>
    </location>
</feature>
<dbReference type="Proteomes" id="UP001175000">
    <property type="component" value="Unassembled WGS sequence"/>
</dbReference>
<keyword evidence="3" id="KW-1185">Reference proteome</keyword>
<dbReference type="InterPro" id="IPR010730">
    <property type="entry name" value="HET"/>
</dbReference>
<organism evidence="2 3">
    <name type="scientific">Immersiella caudata</name>
    <dbReference type="NCBI Taxonomy" id="314043"/>
    <lineage>
        <taxon>Eukaryota</taxon>
        <taxon>Fungi</taxon>
        <taxon>Dikarya</taxon>
        <taxon>Ascomycota</taxon>
        <taxon>Pezizomycotina</taxon>
        <taxon>Sordariomycetes</taxon>
        <taxon>Sordariomycetidae</taxon>
        <taxon>Sordariales</taxon>
        <taxon>Lasiosphaeriaceae</taxon>
        <taxon>Immersiella</taxon>
    </lineage>
</organism>
<sequence>NLHRARGIRSLFTSRYKALSYTWGGQPRNHAVSCDGHVLFVTRNAEDAMRCLRRRLRTTNLWIDAICINQESTKEKNDQVAMMGEIYARATRVVIWLNFPPSERRRLESVVDLIKATRTFSSSRKIEYWAPNDVVGELLYTSLSPLVRHPYWTRAWTVQEV</sequence>
<reference evidence="2" key="1">
    <citation type="submission" date="2023-06" db="EMBL/GenBank/DDBJ databases">
        <title>Genome-scale phylogeny and comparative genomics of the fungal order Sordariales.</title>
        <authorList>
            <consortium name="Lawrence Berkeley National Laboratory"/>
            <person name="Hensen N."/>
            <person name="Bonometti L."/>
            <person name="Westerberg I."/>
            <person name="Brannstrom I.O."/>
            <person name="Guillou S."/>
            <person name="Cros-Aarteil S."/>
            <person name="Calhoun S."/>
            <person name="Haridas S."/>
            <person name="Kuo A."/>
            <person name="Mondo S."/>
            <person name="Pangilinan J."/>
            <person name="Riley R."/>
            <person name="Labutti K."/>
            <person name="Andreopoulos B."/>
            <person name="Lipzen A."/>
            <person name="Chen C."/>
            <person name="Yanf M."/>
            <person name="Daum C."/>
            <person name="Ng V."/>
            <person name="Clum A."/>
            <person name="Steindorff A."/>
            <person name="Ohm R."/>
            <person name="Martin F."/>
            <person name="Silar P."/>
            <person name="Natvig D."/>
            <person name="Lalanne C."/>
            <person name="Gautier V."/>
            <person name="Ament-Velasquez S.L."/>
            <person name="Kruys A."/>
            <person name="Hutchinson M.I."/>
            <person name="Powell A.J."/>
            <person name="Barry K."/>
            <person name="Miller A.N."/>
            <person name="Grigoriev I.V."/>
            <person name="Debuchy R."/>
            <person name="Gladieux P."/>
            <person name="Thoren M.H."/>
            <person name="Johannesson H."/>
        </authorList>
    </citation>
    <scope>NUCLEOTIDE SEQUENCE</scope>
    <source>
        <strain evidence="2">CBS 606.72</strain>
    </source>
</reference>
<dbReference type="AlphaFoldDB" id="A0AA39U6R7"/>
<comment type="caution">
    <text evidence="2">The sequence shown here is derived from an EMBL/GenBank/DDBJ whole genome shotgun (WGS) entry which is preliminary data.</text>
</comment>
<proteinExistence type="predicted"/>
<dbReference type="InterPro" id="IPR052895">
    <property type="entry name" value="HetReg/Transcr_Mod"/>
</dbReference>
<name>A0AA39U6R7_9PEZI</name>